<dbReference type="RefSeq" id="WP_118962760.1">
    <property type="nucleotide sequence ID" value="NZ_CP023036.1"/>
</dbReference>
<proteinExistence type="predicted"/>
<dbReference type="AlphaFoldDB" id="A0A347WBE4"/>
<dbReference type="EMBL" id="CP023036">
    <property type="protein sequence ID" value="AXY22187.1"/>
    <property type="molecule type" value="Genomic_DNA"/>
</dbReference>
<dbReference type="GeneID" id="98313564"/>
<dbReference type="Proteomes" id="UP000264120">
    <property type="component" value="Chromosome"/>
</dbReference>
<dbReference type="OrthoDB" id="7281812at2"/>
<accession>A0A347WBE4</accession>
<protein>
    <submittedName>
        <fullName evidence="1">Uncharacterized protein</fullName>
    </submittedName>
</protein>
<evidence type="ECO:0000313" key="1">
    <source>
        <dbReference type="EMBL" id="AXY22187.1"/>
    </source>
</evidence>
<reference evidence="1 2" key="1">
    <citation type="submission" date="2017-08" db="EMBL/GenBank/DDBJ databases">
        <title>Complete genome sequence of Gluconacetobacter saccharivorans CV1 isolated from Fermented Vinegar.</title>
        <authorList>
            <person name="Kim S.-Y."/>
        </authorList>
    </citation>
    <scope>NUCLEOTIDE SEQUENCE [LARGE SCALE GENOMIC DNA]</scope>
    <source>
        <strain evidence="1 2">CV1</strain>
    </source>
</reference>
<sequence>MPSIRVLTAGVLTAGLCAAAVTAPCAHARSHHFSVREHHIHGNSPYGYISGYEPVLARENPRYAAAEQKCEATSATGAIFSGTGGSSQISAGGSNHKKFFAQCMVEEGVWKARYDNNVGGIVSP</sequence>
<dbReference type="KEGG" id="ksc:CD178_01409"/>
<organism evidence="1 2">
    <name type="scientific">Komagataeibacter saccharivorans</name>
    <dbReference type="NCBI Taxonomy" id="265959"/>
    <lineage>
        <taxon>Bacteria</taxon>
        <taxon>Pseudomonadati</taxon>
        <taxon>Pseudomonadota</taxon>
        <taxon>Alphaproteobacteria</taxon>
        <taxon>Acetobacterales</taxon>
        <taxon>Acetobacteraceae</taxon>
        <taxon>Komagataeibacter</taxon>
    </lineage>
</organism>
<name>A0A347WBE4_9PROT</name>
<keyword evidence="2" id="KW-1185">Reference proteome</keyword>
<evidence type="ECO:0000313" key="2">
    <source>
        <dbReference type="Proteomes" id="UP000264120"/>
    </source>
</evidence>
<gene>
    <name evidence="1" type="ORF">CD178_01409</name>
</gene>